<comment type="subcellular location">
    <subcellularLocation>
        <location evidence="2">Cell inner membrane</location>
        <topology evidence="2">Multi-pass membrane protein</topology>
    </subcellularLocation>
</comment>
<protein>
    <recommendedName>
        <fullName evidence="3">histidine kinase</fullName>
        <ecNumber evidence="3">2.7.13.3</ecNumber>
    </recommendedName>
</protein>
<keyword evidence="4" id="KW-0597">Phosphoprotein</keyword>
<dbReference type="AlphaFoldDB" id="A0A149W0Z5"/>
<dbReference type="Gene3D" id="1.10.287.130">
    <property type="match status" value="1"/>
</dbReference>
<dbReference type="Gene3D" id="3.30.450.20">
    <property type="entry name" value="PAS domain"/>
    <property type="match status" value="1"/>
</dbReference>
<evidence type="ECO:0000313" key="12">
    <source>
        <dbReference type="Proteomes" id="UP000075653"/>
    </source>
</evidence>
<comment type="caution">
    <text evidence="11">The sequence shown here is derived from an EMBL/GenBank/DDBJ whole genome shotgun (WGS) entry which is preliminary data.</text>
</comment>
<evidence type="ECO:0000259" key="9">
    <source>
        <dbReference type="PROSITE" id="PS50112"/>
    </source>
</evidence>
<keyword evidence="6" id="KW-0418">Kinase</keyword>
<dbReference type="InterPro" id="IPR036890">
    <property type="entry name" value="HATPase_C_sf"/>
</dbReference>
<dbReference type="SUPFAM" id="SSF55874">
    <property type="entry name" value="ATPase domain of HSP90 chaperone/DNA topoisomerase II/histidine kinase"/>
    <property type="match status" value="1"/>
</dbReference>
<dbReference type="InterPro" id="IPR036097">
    <property type="entry name" value="HisK_dim/P_sf"/>
</dbReference>
<dbReference type="GO" id="GO:0007234">
    <property type="term" value="P:osmosensory signaling via phosphorelay pathway"/>
    <property type="evidence" value="ECO:0007669"/>
    <property type="project" value="TreeGrafter"/>
</dbReference>
<dbReference type="PATRIC" id="fig|1789004.3.peg.344"/>
<evidence type="ECO:0000256" key="1">
    <source>
        <dbReference type="ARBA" id="ARBA00000085"/>
    </source>
</evidence>
<evidence type="ECO:0000259" key="10">
    <source>
        <dbReference type="PROSITE" id="PS50113"/>
    </source>
</evidence>
<dbReference type="InterPro" id="IPR003594">
    <property type="entry name" value="HATPase_dom"/>
</dbReference>
<dbReference type="InterPro" id="IPR005467">
    <property type="entry name" value="His_kinase_dom"/>
</dbReference>
<proteinExistence type="predicted"/>
<dbReference type="SMART" id="SM00388">
    <property type="entry name" value="HisKA"/>
    <property type="match status" value="1"/>
</dbReference>
<dbReference type="InterPro" id="IPR013656">
    <property type="entry name" value="PAS_4"/>
</dbReference>
<dbReference type="FunFam" id="1.10.287.130:FF:000070">
    <property type="entry name" value="Histidine kinase sensor protein"/>
    <property type="match status" value="1"/>
</dbReference>
<dbReference type="Pfam" id="PF08448">
    <property type="entry name" value="PAS_4"/>
    <property type="match status" value="1"/>
</dbReference>
<evidence type="ECO:0000256" key="6">
    <source>
        <dbReference type="ARBA" id="ARBA00022777"/>
    </source>
</evidence>
<dbReference type="PANTHER" id="PTHR42878">
    <property type="entry name" value="TWO-COMPONENT HISTIDINE KINASE"/>
    <property type="match status" value="1"/>
</dbReference>
<dbReference type="STRING" id="1789004.FEMY_03460"/>
<feature type="domain" description="PAS" evidence="9">
    <location>
        <begin position="245"/>
        <end position="280"/>
    </location>
</feature>
<evidence type="ECO:0000259" key="8">
    <source>
        <dbReference type="PROSITE" id="PS50109"/>
    </source>
</evidence>
<dbReference type="PROSITE" id="PS50112">
    <property type="entry name" value="PAS"/>
    <property type="match status" value="1"/>
</dbReference>
<dbReference type="SUPFAM" id="SSF47384">
    <property type="entry name" value="Homodimeric domain of signal transducing histidine kinase"/>
    <property type="match status" value="1"/>
</dbReference>
<evidence type="ECO:0000256" key="7">
    <source>
        <dbReference type="ARBA" id="ARBA00023136"/>
    </source>
</evidence>
<dbReference type="InterPro" id="IPR000700">
    <property type="entry name" value="PAS-assoc_C"/>
</dbReference>
<dbReference type="GO" id="GO:0000155">
    <property type="term" value="F:phosphorelay sensor kinase activity"/>
    <property type="evidence" value="ECO:0007669"/>
    <property type="project" value="InterPro"/>
</dbReference>
<dbReference type="PROSITE" id="PS50109">
    <property type="entry name" value="HIS_KIN"/>
    <property type="match status" value="1"/>
</dbReference>
<sequence>MPIRETGWVKSTPPWFLIRKWFDGLSLKNKIHLQIQPLLIALLSVTTFFIYQQVKSNIISSQTQRAEGVAMQVIDDANLLMVTGAISNSVDRQLMIKKIIEGQQLASLRLVRTNQVVRQFGPGLPEEHLDDPLVKQTIERSISAGKSIPHISIELVNGKPMLRAITPYITSHSFHGTDCLSCHHVAPASFNGASDLRIDLSENFRHLNSLLAWLIGGQVALQLFLFLVIGRIAALKNQQQQLELAERQLTALIEAIPDAIFLKDGDGRWLVINDSAKQMFQLHGLPWQGKTEMELADLQPAFRTAHEGCLVGDEKAWQAGCLLVGEENFVVDGGRYVIETRKVPLFSKEGERKELVVIGRDITERKRSEAELCALKDDLEIRVAERTAQLEAANKELEAFSYSVSHDLRTPLRAIDGFSRILLDDYTSKLDDEGRRLLNVVRDNTSRMGQLIDDILKFSRAGRVEINFSEVDMERLAHEVFEELWSATVGQEVLVEIEHLPSMMGDRAMMRQVFVNLLSNSLKFSSARETIRIKVGGSVQGDETVYYVRDNGAGFDMQYVDKLFGVFQRLHGVTEFDGTGIGLAIVKRIVSRHGGRVWAEGKVNEGATIYFTFPTKEKEHE</sequence>
<dbReference type="GO" id="GO:0005886">
    <property type="term" value="C:plasma membrane"/>
    <property type="evidence" value="ECO:0007669"/>
    <property type="project" value="UniProtKB-SubCell"/>
</dbReference>
<dbReference type="PANTHER" id="PTHR42878:SF15">
    <property type="entry name" value="BACTERIOPHYTOCHROME"/>
    <property type="match status" value="1"/>
</dbReference>
<gene>
    <name evidence="11" type="primary">cph1_1</name>
    <name evidence="11" type="ORF">FEMY_03460</name>
</gene>
<name>A0A149W0Z5_9PROT</name>
<dbReference type="GeneID" id="301710154"/>
<dbReference type="SMART" id="SM00091">
    <property type="entry name" value="PAS"/>
    <property type="match status" value="1"/>
</dbReference>
<reference evidence="11 12" key="1">
    <citation type="submission" date="2016-01" db="EMBL/GenBank/DDBJ databases">
        <title>Genome sequence of the acidophilic iron oxidising Ferrovum strain Z-31.</title>
        <authorList>
            <person name="Poehlein A."/>
            <person name="Ullrich S.R."/>
            <person name="Schloemann M."/>
            <person name="Muehling M."/>
            <person name="Daniel R."/>
        </authorList>
    </citation>
    <scope>NUCLEOTIDE SEQUENCE [LARGE SCALE GENOMIC DNA]</scope>
    <source>
        <strain evidence="11 12">Z-31</strain>
    </source>
</reference>
<dbReference type="SUPFAM" id="SSF55785">
    <property type="entry name" value="PYP-like sensor domain (PAS domain)"/>
    <property type="match status" value="1"/>
</dbReference>
<organism evidence="11 12">
    <name type="scientific">Ferrovum myxofaciens</name>
    <dbReference type="NCBI Taxonomy" id="416213"/>
    <lineage>
        <taxon>Bacteria</taxon>
        <taxon>Pseudomonadati</taxon>
        <taxon>Pseudomonadota</taxon>
        <taxon>Betaproteobacteria</taxon>
        <taxon>Ferrovales</taxon>
        <taxon>Ferrovaceae</taxon>
        <taxon>Ferrovum</taxon>
    </lineage>
</organism>
<dbReference type="CDD" id="cd00130">
    <property type="entry name" value="PAS"/>
    <property type="match status" value="1"/>
</dbReference>
<comment type="catalytic activity">
    <reaction evidence="1">
        <text>ATP + protein L-histidine = ADP + protein N-phospho-L-histidine.</text>
        <dbReference type="EC" id="2.7.13.3"/>
    </reaction>
</comment>
<dbReference type="Proteomes" id="UP000075653">
    <property type="component" value="Unassembled WGS sequence"/>
</dbReference>
<feature type="domain" description="PAC" evidence="10">
    <location>
        <begin position="317"/>
        <end position="374"/>
    </location>
</feature>
<dbReference type="RefSeq" id="WP_062187372.1">
    <property type="nucleotide sequence ID" value="NZ_CP053676.1"/>
</dbReference>
<keyword evidence="5 11" id="KW-0808">Transferase</keyword>
<keyword evidence="7" id="KW-0472">Membrane</keyword>
<dbReference type="GO" id="GO:0030295">
    <property type="term" value="F:protein kinase activator activity"/>
    <property type="evidence" value="ECO:0007669"/>
    <property type="project" value="TreeGrafter"/>
</dbReference>
<dbReference type="Gene3D" id="3.30.450.290">
    <property type="match status" value="1"/>
</dbReference>
<feature type="domain" description="Histidine kinase" evidence="8">
    <location>
        <begin position="403"/>
        <end position="617"/>
    </location>
</feature>
<dbReference type="InterPro" id="IPR000014">
    <property type="entry name" value="PAS"/>
</dbReference>
<dbReference type="EC" id="2.7.13.3" evidence="3"/>
<dbReference type="PRINTS" id="PR00344">
    <property type="entry name" value="BCTRLSENSOR"/>
</dbReference>
<dbReference type="FunFam" id="3.30.565.10:FF:000006">
    <property type="entry name" value="Sensor histidine kinase WalK"/>
    <property type="match status" value="1"/>
</dbReference>
<keyword evidence="12" id="KW-1185">Reference proteome</keyword>
<dbReference type="PROSITE" id="PS50113">
    <property type="entry name" value="PAC"/>
    <property type="match status" value="1"/>
</dbReference>
<dbReference type="InterPro" id="IPR003661">
    <property type="entry name" value="HisK_dim/P_dom"/>
</dbReference>
<dbReference type="CDD" id="cd00082">
    <property type="entry name" value="HisKA"/>
    <property type="match status" value="1"/>
</dbReference>
<dbReference type="InterPro" id="IPR035965">
    <property type="entry name" value="PAS-like_dom_sf"/>
</dbReference>
<dbReference type="Pfam" id="PF02518">
    <property type="entry name" value="HATPase_c"/>
    <property type="match status" value="1"/>
</dbReference>
<dbReference type="SMART" id="SM00387">
    <property type="entry name" value="HATPase_c"/>
    <property type="match status" value="1"/>
</dbReference>
<dbReference type="Gene3D" id="3.30.565.10">
    <property type="entry name" value="Histidine kinase-like ATPase, C-terminal domain"/>
    <property type="match status" value="1"/>
</dbReference>
<dbReference type="Pfam" id="PF00512">
    <property type="entry name" value="HisKA"/>
    <property type="match status" value="1"/>
</dbReference>
<dbReference type="NCBIfam" id="TIGR00229">
    <property type="entry name" value="sensory_box"/>
    <property type="match status" value="1"/>
</dbReference>
<dbReference type="InterPro" id="IPR050351">
    <property type="entry name" value="BphY/WalK/GraS-like"/>
</dbReference>
<evidence type="ECO:0000313" key="11">
    <source>
        <dbReference type="EMBL" id="KXW59120.1"/>
    </source>
</evidence>
<evidence type="ECO:0000256" key="4">
    <source>
        <dbReference type="ARBA" id="ARBA00022553"/>
    </source>
</evidence>
<accession>A0A149W0Z5</accession>
<dbReference type="InterPro" id="IPR004358">
    <property type="entry name" value="Sig_transdc_His_kin-like_C"/>
</dbReference>
<evidence type="ECO:0000256" key="5">
    <source>
        <dbReference type="ARBA" id="ARBA00022679"/>
    </source>
</evidence>
<evidence type="ECO:0000256" key="2">
    <source>
        <dbReference type="ARBA" id="ARBA00004429"/>
    </source>
</evidence>
<dbReference type="EMBL" id="LRRD01000005">
    <property type="protein sequence ID" value="KXW59120.1"/>
    <property type="molecule type" value="Genomic_DNA"/>
</dbReference>
<dbReference type="GO" id="GO:0000156">
    <property type="term" value="F:phosphorelay response regulator activity"/>
    <property type="evidence" value="ECO:0007669"/>
    <property type="project" value="TreeGrafter"/>
</dbReference>
<evidence type="ECO:0000256" key="3">
    <source>
        <dbReference type="ARBA" id="ARBA00012438"/>
    </source>
</evidence>